<organism evidence="1 2">
    <name type="scientific">Erwinia phage pEa_SNUABM_16</name>
    <dbReference type="NCBI Taxonomy" id="2869544"/>
    <lineage>
        <taxon>Viruses</taxon>
        <taxon>Duplodnaviria</taxon>
        <taxon>Heunggongvirae</taxon>
        <taxon>Uroviricota</taxon>
        <taxon>Caudoviricetes</taxon>
        <taxon>Alexandravirus</taxon>
        <taxon>Alexandravirus SNUABM16</taxon>
    </lineage>
</organism>
<dbReference type="EMBL" id="MZ443782">
    <property type="protein sequence ID" value="UAW96411.1"/>
    <property type="molecule type" value="Genomic_DNA"/>
</dbReference>
<reference evidence="1 2" key="1">
    <citation type="submission" date="2021-06" db="EMBL/GenBank/DDBJ databases">
        <title>Complete genome sequence of Erwinia phage pEa_SNUABM_16.</title>
        <authorList>
            <person name="Kim S.G."/>
            <person name="Park S.C."/>
        </authorList>
    </citation>
    <scope>NUCLEOTIDE SEQUENCE [LARGE SCALE GENOMIC DNA]</scope>
    <source>
        <strain evidence="2">pEa_SNUABM_16</strain>
    </source>
</reference>
<accession>A0AAE8XRB0</accession>
<gene>
    <name evidence="1" type="ORF">pEaSNUABM16_00267</name>
</gene>
<evidence type="ECO:0000313" key="2">
    <source>
        <dbReference type="Proteomes" id="UP000827953"/>
    </source>
</evidence>
<dbReference type="Proteomes" id="UP000827953">
    <property type="component" value="Segment"/>
</dbReference>
<name>A0AAE8XRB0_9CAUD</name>
<proteinExistence type="predicted"/>
<sequence length="135" mass="15687">MKQYPQRGRVYTLKEIENELELRDSPFLRFCPQKVRLLGEKEAGIQVIQQSHIANLSDVEGWADTEWSYVRETEEWIPLFRAVDDAEIEALCVIEPDTSEFRSCDGMFIYPKGAVCKQYTPYDKKIHGELLVAVE</sequence>
<protein>
    <submittedName>
        <fullName evidence="1">Uncharacterized protein</fullName>
    </submittedName>
</protein>
<keyword evidence="2" id="KW-1185">Reference proteome</keyword>
<evidence type="ECO:0000313" key="1">
    <source>
        <dbReference type="EMBL" id="UAW96411.1"/>
    </source>
</evidence>